<organism evidence="2">
    <name type="scientific">uncultured Thiotrichaceae bacterium</name>
    <dbReference type="NCBI Taxonomy" id="298394"/>
    <lineage>
        <taxon>Bacteria</taxon>
        <taxon>Pseudomonadati</taxon>
        <taxon>Pseudomonadota</taxon>
        <taxon>Gammaproteobacteria</taxon>
        <taxon>Thiotrichales</taxon>
        <taxon>Thiotrichaceae</taxon>
        <taxon>environmental samples</taxon>
    </lineage>
</organism>
<dbReference type="EMBL" id="CACVAV010000396">
    <property type="protein sequence ID" value="CAA6825140.1"/>
    <property type="molecule type" value="Genomic_DNA"/>
</dbReference>
<keyword evidence="1" id="KW-0812">Transmembrane</keyword>
<feature type="transmembrane region" description="Helical" evidence="1">
    <location>
        <begin position="21"/>
        <end position="42"/>
    </location>
</feature>
<protein>
    <submittedName>
        <fullName evidence="2">Uncharacterized protein</fullName>
    </submittedName>
</protein>
<gene>
    <name evidence="2" type="ORF">HELGO_WM25069</name>
</gene>
<reference evidence="2" key="1">
    <citation type="submission" date="2020-01" db="EMBL/GenBank/DDBJ databases">
        <authorList>
            <person name="Meier V. D."/>
            <person name="Meier V D."/>
        </authorList>
    </citation>
    <scope>NUCLEOTIDE SEQUENCE</scope>
    <source>
        <strain evidence="2">HLG_WM_MAG_08</strain>
    </source>
</reference>
<evidence type="ECO:0000256" key="1">
    <source>
        <dbReference type="SAM" id="Phobius"/>
    </source>
</evidence>
<keyword evidence="1" id="KW-0472">Membrane</keyword>
<evidence type="ECO:0000313" key="2">
    <source>
        <dbReference type="EMBL" id="CAA6825140.1"/>
    </source>
</evidence>
<keyword evidence="1" id="KW-1133">Transmembrane helix</keyword>
<name>A0A6S6U789_9GAMM</name>
<feature type="non-terminal residue" evidence="2">
    <location>
        <position position="49"/>
    </location>
</feature>
<accession>A0A6S6U789</accession>
<sequence>MKSSTTSKSGFRNGLMTVIILNCYGRFAALIIPVRAVAGWWVGWRWVIM</sequence>
<dbReference type="AlphaFoldDB" id="A0A6S6U789"/>
<proteinExistence type="predicted"/>